<evidence type="ECO:0000256" key="2">
    <source>
        <dbReference type="ARBA" id="ARBA00022723"/>
    </source>
</evidence>
<dbReference type="InterPro" id="IPR054722">
    <property type="entry name" value="PolX-like_BBD"/>
</dbReference>
<dbReference type="PANTHER" id="PTHR42648:SF18">
    <property type="entry name" value="RETROTRANSPOSON, UNCLASSIFIED-LIKE PROTEIN"/>
    <property type="match status" value="1"/>
</dbReference>
<feature type="domain" description="Reverse transcriptase Ty1/copia-type" evidence="5">
    <location>
        <begin position="463"/>
        <end position="541"/>
    </location>
</feature>
<dbReference type="PANTHER" id="PTHR42648">
    <property type="entry name" value="TRANSPOSASE, PUTATIVE-RELATED"/>
    <property type="match status" value="1"/>
</dbReference>
<feature type="non-terminal residue" evidence="8">
    <location>
        <position position="726"/>
    </location>
</feature>
<proteinExistence type="predicted"/>
<feature type="region of interest" description="Disordered" evidence="4">
    <location>
        <begin position="1"/>
        <end position="36"/>
    </location>
</feature>
<evidence type="ECO:0000256" key="4">
    <source>
        <dbReference type="SAM" id="MobiDB-lite"/>
    </source>
</evidence>
<sequence length="726" mass="82311">MRTRSSLNLVGESSPNPTSSNSKRRNRRRSKQPFILEESPVDTMADQRNMADFLRTPTEGYAKAILVPPILAEQFELKHSLINMMTSYQFFRLEKDNPHDHIPIVSQIKSSDGNASSSPEIAKLTHAVNQQTSAVTAAMTAILKQFQATPPPASVKSVEEICVTCDGAHPYYQCLTVDDNTFLEFWDNIQGYVSAAAVNYNQGCSKHMTGNRALLTNFVEKFLGTVHFGNNDFVVITGYGDVVIGSMTIKKVYYVEGLGHNLFSVGQFYDKGLEVAFRKSTCFVQTEGGIDLLTDDHSSNFYTIALKEVASNSSACLLAKASSLQSWLWHQSLSNLNFTTINNLVKNNLVQGLPKMKFEKDHLCSSCKQEKIHRKHHKSKTDFASNKPLYLLHMDLCGPMRIESINGNPEEVILPQTNTQSISNDMIPNVDEASTSHNVFNERLEDAYFDAMQCKMRLIARLKVWRLVPRTEGKTIIKTKWIFKNKKDESSLVIQNKARLVAVGYSNQEGIDYDETFAPVARIEAIRLFLAYVAHKDFIVFKWIFGMENYDTVPTPMVEQAKLKLDLVGNQLIRLIIEVITFCFKTKLRFALRPSAFCSRTYCDLSQEDSEDIQCAGSDHDYYQEAACAHHEEHVMHDCVQLDHVVDSYDDYTSDSNIILYDQYFKDNEVPVIHSDLSYVPDDAFMMIYDDMCEPHDQPVSYPSRNTVVKNSLTAELATYKEHVEL</sequence>
<feature type="compositionally biased region" description="Basic residues" evidence="4">
    <location>
        <begin position="22"/>
        <end position="31"/>
    </location>
</feature>
<gene>
    <name evidence="8" type="ORF">Tci_047065</name>
</gene>
<evidence type="ECO:0000259" key="7">
    <source>
        <dbReference type="Pfam" id="PF22936"/>
    </source>
</evidence>
<name>A0A6L2MP28_TANCI</name>
<organism evidence="8">
    <name type="scientific">Tanacetum cinerariifolium</name>
    <name type="common">Dalmatian daisy</name>
    <name type="synonym">Chrysanthemum cinerariifolium</name>
    <dbReference type="NCBI Taxonomy" id="118510"/>
    <lineage>
        <taxon>Eukaryota</taxon>
        <taxon>Viridiplantae</taxon>
        <taxon>Streptophyta</taxon>
        <taxon>Embryophyta</taxon>
        <taxon>Tracheophyta</taxon>
        <taxon>Spermatophyta</taxon>
        <taxon>Magnoliopsida</taxon>
        <taxon>eudicotyledons</taxon>
        <taxon>Gunneridae</taxon>
        <taxon>Pentapetalae</taxon>
        <taxon>asterids</taxon>
        <taxon>campanulids</taxon>
        <taxon>Asterales</taxon>
        <taxon>Asteraceae</taxon>
        <taxon>Asteroideae</taxon>
        <taxon>Anthemideae</taxon>
        <taxon>Anthemidinae</taxon>
        <taxon>Tanacetum</taxon>
    </lineage>
</organism>
<feature type="domain" description="GAG-pre-integrase" evidence="6">
    <location>
        <begin position="302"/>
        <end position="371"/>
    </location>
</feature>
<dbReference type="Pfam" id="PF22936">
    <property type="entry name" value="Pol_BBD"/>
    <property type="match status" value="1"/>
</dbReference>
<keyword evidence="1" id="KW-0645">Protease</keyword>
<dbReference type="InterPro" id="IPR025724">
    <property type="entry name" value="GAG-pre-integrase_dom"/>
</dbReference>
<dbReference type="Pfam" id="PF13976">
    <property type="entry name" value="gag_pre-integrs"/>
    <property type="match status" value="1"/>
</dbReference>
<dbReference type="InterPro" id="IPR039537">
    <property type="entry name" value="Retrotran_Ty1/copia-like"/>
</dbReference>
<dbReference type="Pfam" id="PF07727">
    <property type="entry name" value="RVT_2"/>
    <property type="match status" value="1"/>
</dbReference>
<evidence type="ECO:0000256" key="1">
    <source>
        <dbReference type="ARBA" id="ARBA00022670"/>
    </source>
</evidence>
<keyword evidence="3" id="KW-0378">Hydrolase</keyword>
<dbReference type="GO" id="GO:0046872">
    <property type="term" value="F:metal ion binding"/>
    <property type="evidence" value="ECO:0007669"/>
    <property type="project" value="UniProtKB-KW"/>
</dbReference>
<dbReference type="GO" id="GO:0006508">
    <property type="term" value="P:proteolysis"/>
    <property type="evidence" value="ECO:0007669"/>
    <property type="project" value="UniProtKB-KW"/>
</dbReference>
<dbReference type="GO" id="GO:0008233">
    <property type="term" value="F:peptidase activity"/>
    <property type="evidence" value="ECO:0007669"/>
    <property type="project" value="UniProtKB-KW"/>
</dbReference>
<dbReference type="InterPro" id="IPR013103">
    <property type="entry name" value="RVT_2"/>
</dbReference>
<evidence type="ECO:0000259" key="6">
    <source>
        <dbReference type="Pfam" id="PF13976"/>
    </source>
</evidence>
<reference evidence="8" key="1">
    <citation type="journal article" date="2019" name="Sci. Rep.">
        <title>Draft genome of Tanacetum cinerariifolium, the natural source of mosquito coil.</title>
        <authorList>
            <person name="Yamashiro T."/>
            <person name="Shiraishi A."/>
            <person name="Satake H."/>
            <person name="Nakayama K."/>
        </authorList>
    </citation>
    <scope>NUCLEOTIDE SEQUENCE</scope>
</reference>
<keyword evidence="2" id="KW-0479">Metal-binding</keyword>
<dbReference type="EMBL" id="BKCJ010007013">
    <property type="protein sequence ID" value="GEU75087.1"/>
    <property type="molecule type" value="Genomic_DNA"/>
</dbReference>
<accession>A0A6L2MP28</accession>
<evidence type="ECO:0000256" key="3">
    <source>
        <dbReference type="ARBA" id="ARBA00022801"/>
    </source>
</evidence>
<evidence type="ECO:0000313" key="8">
    <source>
        <dbReference type="EMBL" id="GEU75087.1"/>
    </source>
</evidence>
<evidence type="ECO:0000259" key="5">
    <source>
        <dbReference type="Pfam" id="PF07727"/>
    </source>
</evidence>
<comment type="caution">
    <text evidence="8">The sequence shown here is derived from an EMBL/GenBank/DDBJ whole genome shotgun (WGS) entry which is preliminary data.</text>
</comment>
<dbReference type="AlphaFoldDB" id="A0A6L2MP28"/>
<feature type="domain" description="Retrovirus-related Pol polyprotein from transposon TNT 1-94-like beta-barrel" evidence="7">
    <location>
        <begin position="202"/>
        <end position="272"/>
    </location>
</feature>
<protein>
    <submittedName>
        <fullName evidence="8">Copia protein</fullName>
    </submittedName>
</protein>